<dbReference type="KEGG" id="abe:ARB_06216"/>
<sequence length="40" mass="4791">MSTGAPERLGIYRDADEEMEEPEEKKRIERERERGKKGKR</sequence>
<organism evidence="2 3">
    <name type="scientific">Arthroderma benhamiae (strain ATCC MYA-4681 / CBS 112371)</name>
    <name type="common">Trichophyton mentagrophytes</name>
    <dbReference type="NCBI Taxonomy" id="663331"/>
    <lineage>
        <taxon>Eukaryota</taxon>
        <taxon>Fungi</taxon>
        <taxon>Dikarya</taxon>
        <taxon>Ascomycota</taxon>
        <taxon>Pezizomycotina</taxon>
        <taxon>Eurotiomycetes</taxon>
        <taxon>Eurotiomycetidae</taxon>
        <taxon>Onygenales</taxon>
        <taxon>Arthrodermataceae</taxon>
        <taxon>Trichophyton</taxon>
    </lineage>
</organism>
<keyword evidence="3" id="KW-1185">Reference proteome</keyword>
<evidence type="ECO:0000313" key="3">
    <source>
        <dbReference type="Proteomes" id="UP000008866"/>
    </source>
</evidence>
<dbReference type="RefSeq" id="XP_003015904.1">
    <property type="nucleotide sequence ID" value="XM_003015858.1"/>
</dbReference>
<name>D4APP8_ARTBC</name>
<comment type="caution">
    <text evidence="2">The sequence shown here is derived from an EMBL/GenBank/DDBJ whole genome shotgun (WGS) entry which is preliminary data.</text>
</comment>
<dbReference type="GeneID" id="9523731"/>
<evidence type="ECO:0000256" key="1">
    <source>
        <dbReference type="SAM" id="MobiDB-lite"/>
    </source>
</evidence>
<reference evidence="3" key="1">
    <citation type="journal article" date="2011" name="Genome Biol.">
        <title>Comparative and functional genomics provide insights into the pathogenicity of dermatophytic fungi.</title>
        <authorList>
            <person name="Burmester A."/>
            <person name="Shelest E."/>
            <person name="Gloeckner G."/>
            <person name="Heddergott C."/>
            <person name="Schindler S."/>
            <person name="Staib P."/>
            <person name="Heidel A."/>
            <person name="Felder M."/>
            <person name="Petzold A."/>
            <person name="Szafranski K."/>
            <person name="Feuermann M."/>
            <person name="Pedruzzi I."/>
            <person name="Priebe S."/>
            <person name="Groth M."/>
            <person name="Winkler R."/>
            <person name="Li W."/>
            <person name="Kniemeyer O."/>
            <person name="Schroeckh V."/>
            <person name="Hertweck C."/>
            <person name="Hube B."/>
            <person name="White T.C."/>
            <person name="Platzer M."/>
            <person name="Guthke R."/>
            <person name="Heitman J."/>
            <person name="Woestemeyer J."/>
            <person name="Zipfel P.F."/>
            <person name="Monod M."/>
            <person name="Brakhage A.A."/>
        </authorList>
    </citation>
    <scope>NUCLEOTIDE SEQUENCE [LARGE SCALE GENOMIC DNA]</scope>
    <source>
        <strain evidence="3">ATCC MYA-4681 / CBS 112371</strain>
    </source>
</reference>
<proteinExistence type="predicted"/>
<feature type="compositionally biased region" description="Basic and acidic residues" evidence="1">
    <location>
        <begin position="23"/>
        <end position="34"/>
    </location>
</feature>
<dbReference type="EMBL" id="ABSU01000004">
    <property type="protein sequence ID" value="EFE35259.1"/>
    <property type="molecule type" value="Genomic_DNA"/>
</dbReference>
<dbReference type="HOGENOM" id="CLU_3299231_0_0_1"/>
<gene>
    <name evidence="2" type="ORF">ARB_06216</name>
</gene>
<dbReference type="Proteomes" id="UP000008866">
    <property type="component" value="Unassembled WGS sequence"/>
</dbReference>
<evidence type="ECO:0000313" key="2">
    <source>
        <dbReference type="EMBL" id="EFE35259.1"/>
    </source>
</evidence>
<dbReference type="AlphaFoldDB" id="D4APP8"/>
<protein>
    <submittedName>
        <fullName evidence="2">Uncharacterized protein</fullName>
    </submittedName>
</protein>
<feature type="region of interest" description="Disordered" evidence="1">
    <location>
        <begin position="1"/>
        <end position="40"/>
    </location>
</feature>
<accession>D4APP8</accession>